<gene>
    <name evidence="1" type="ORF">Fmac_013316</name>
</gene>
<name>A0ABD1MV23_9FABA</name>
<accession>A0ABD1MV23</accession>
<proteinExistence type="predicted"/>
<dbReference type="EMBL" id="JBGMDY010000004">
    <property type="protein sequence ID" value="KAL2338870.1"/>
    <property type="molecule type" value="Genomic_DNA"/>
</dbReference>
<evidence type="ECO:0000313" key="2">
    <source>
        <dbReference type="Proteomes" id="UP001603857"/>
    </source>
</evidence>
<dbReference type="Proteomes" id="UP001603857">
    <property type="component" value="Unassembled WGS sequence"/>
</dbReference>
<evidence type="ECO:0008006" key="3">
    <source>
        <dbReference type="Google" id="ProtNLM"/>
    </source>
</evidence>
<organism evidence="1 2">
    <name type="scientific">Flemingia macrophylla</name>
    <dbReference type="NCBI Taxonomy" id="520843"/>
    <lineage>
        <taxon>Eukaryota</taxon>
        <taxon>Viridiplantae</taxon>
        <taxon>Streptophyta</taxon>
        <taxon>Embryophyta</taxon>
        <taxon>Tracheophyta</taxon>
        <taxon>Spermatophyta</taxon>
        <taxon>Magnoliopsida</taxon>
        <taxon>eudicotyledons</taxon>
        <taxon>Gunneridae</taxon>
        <taxon>Pentapetalae</taxon>
        <taxon>rosids</taxon>
        <taxon>fabids</taxon>
        <taxon>Fabales</taxon>
        <taxon>Fabaceae</taxon>
        <taxon>Papilionoideae</taxon>
        <taxon>50 kb inversion clade</taxon>
        <taxon>NPAAA clade</taxon>
        <taxon>indigoferoid/millettioid clade</taxon>
        <taxon>Phaseoleae</taxon>
        <taxon>Flemingia</taxon>
    </lineage>
</organism>
<keyword evidence="2" id="KW-1185">Reference proteome</keyword>
<dbReference type="AlphaFoldDB" id="A0ABD1MV23"/>
<evidence type="ECO:0000313" key="1">
    <source>
        <dbReference type="EMBL" id="KAL2338870.1"/>
    </source>
</evidence>
<sequence length="49" mass="5696">MEISLAVVKYCKCASLLGLFFNIEVKKKNKTELDSSLLLRQYIFIHSFL</sequence>
<reference evidence="1 2" key="1">
    <citation type="submission" date="2024-08" db="EMBL/GenBank/DDBJ databases">
        <title>Insights into the chromosomal genome structure of Flemingia macrophylla.</title>
        <authorList>
            <person name="Ding Y."/>
            <person name="Zhao Y."/>
            <person name="Bi W."/>
            <person name="Wu M."/>
            <person name="Zhao G."/>
            <person name="Gong Y."/>
            <person name="Li W."/>
            <person name="Zhang P."/>
        </authorList>
    </citation>
    <scope>NUCLEOTIDE SEQUENCE [LARGE SCALE GENOMIC DNA]</scope>
    <source>
        <strain evidence="1">DYQJB</strain>
        <tissue evidence="1">Leaf</tissue>
    </source>
</reference>
<comment type="caution">
    <text evidence="1">The sequence shown here is derived from an EMBL/GenBank/DDBJ whole genome shotgun (WGS) entry which is preliminary data.</text>
</comment>
<protein>
    <recommendedName>
        <fullName evidence="3">Photosystem II protein I</fullName>
    </recommendedName>
</protein>